<dbReference type="GO" id="GO:0016787">
    <property type="term" value="F:hydrolase activity"/>
    <property type="evidence" value="ECO:0007669"/>
    <property type="project" value="UniProtKB-KW"/>
</dbReference>
<accession>A0A917D579</accession>
<dbReference type="PANTHER" id="PTHR43283">
    <property type="entry name" value="BETA-LACTAMASE-RELATED"/>
    <property type="match status" value="1"/>
</dbReference>
<evidence type="ECO:0000259" key="1">
    <source>
        <dbReference type="Pfam" id="PF00144"/>
    </source>
</evidence>
<dbReference type="Proteomes" id="UP000644756">
    <property type="component" value="Unassembled WGS sequence"/>
</dbReference>
<dbReference type="Pfam" id="PF00144">
    <property type="entry name" value="Beta-lactamase"/>
    <property type="match status" value="1"/>
</dbReference>
<dbReference type="InterPro" id="IPR050789">
    <property type="entry name" value="Diverse_Enzym_Activities"/>
</dbReference>
<dbReference type="InterPro" id="IPR012338">
    <property type="entry name" value="Beta-lactam/transpept-like"/>
</dbReference>
<dbReference type="EMBL" id="BMGR01000010">
    <property type="protein sequence ID" value="GGG11420.1"/>
    <property type="molecule type" value="Genomic_DNA"/>
</dbReference>
<organism evidence="2 3">
    <name type="scientific">Paenibacillus abyssi</name>
    <dbReference type="NCBI Taxonomy" id="1340531"/>
    <lineage>
        <taxon>Bacteria</taxon>
        <taxon>Bacillati</taxon>
        <taxon>Bacillota</taxon>
        <taxon>Bacilli</taxon>
        <taxon>Bacillales</taxon>
        <taxon>Paenibacillaceae</taxon>
        <taxon>Paenibacillus</taxon>
    </lineage>
</organism>
<evidence type="ECO:0000313" key="2">
    <source>
        <dbReference type="EMBL" id="GGG11420.1"/>
    </source>
</evidence>
<gene>
    <name evidence="2" type="ORF">GCM10010916_30340</name>
</gene>
<proteinExistence type="predicted"/>
<name>A0A917D579_9BACL</name>
<feature type="domain" description="Beta-lactamase-related" evidence="1">
    <location>
        <begin position="41"/>
        <end position="302"/>
    </location>
</feature>
<dbReference type="Gene3D" id="3.40.710.10">
    <property type="entry name" value="DD-peptidase/beta-lactamase superfamily"/>
    <property type="match status" value="1"/>
</dbReference>
<reference evidence="2" key="2">
    <citation type="submission" date="2020-09" db="EMBL/GenBank/DDBJ databases">
        <authorList>
            <person name="Sun Q."/>
            <person name="Zhou Y."/>
        </authorList>
    </citation>
    <scope>NUCLEOTIDE SEQUENCE</scope>
    <source>
        <strain evidence="2">CGMCC 1.12987</strain>
    </source>
</reference>
<dbReference type="InterPro" id="IPR001466">
    <property type="entry name" value="Beta-lactam-related"/>
</dbReference>
<reference evidence="2" key="1">
    <citation type="journal article" date="2014" name="Int. J. Syst. Evol. Microbiol.">
        <title>Complete genome sequence of Corynebacterium casei LMG S-19264T (=DSM 44701T), isolated from a smear-ripened cheese.</title>
        <authorList>
            <consortium name="US DOE Joint Genome Institute (JGI-PGF)"/>
            <person name="Walter F."/>
            <person name="Albersmeier A."/>
            <person name="Kalinowski J."/>
            <person name="Ruckert C."/>
        </authorList>
    </citation>
    <scope>NUCLEOTIDE SEQUENCE</scope>
    <source>
        <strain evidence="2">CGMCC 1.12987</strain>
    </source>
</reference>
<keyword evidence="2" id="KW-0378">Hydrolase</keyword>
<protein>
    <submittedName>
        <fullName evidence="2">Serine hydrolase</fullName>
    </submittedName>
</protein>
<sequence length="329" mass="37620">MEILPEKDEALYSSLPEAHGMDSERLRRMMDVLVEWKIKDVVVVRNGALIWKWHDRDIDRLGAVFSCTKSVLSAIVGIVVDEGLLQLDQPISDFFEGFGANDVNKNKITVRHLLTMTPGFEWPEFDKPYFNMRKTKDWIGFITKQPLAHEPGEVYTYNSGCSHLLSSIVTKLTGKSAFQFGQERLFDKLGFHKVKWNHASGISEGGAGMHMMARDLAKLGQLYLQQGKWNEEQLISKNWIRESTEAANKGLSNYKPPIYGNYGYHWWNSTAEYNGWTDFYFALGYGGQYLFVIPEFQLVVVVRKAVDGKNNAILSKNLLFEHIAHSIQE</sequence>
<keyword evidence="3" id="KW-1185">Reference proteome</keyword>
<dbReference type="AlphaFoldDB" id="A0A917D579"/>
<comment type="caution">
    <text evidence="2">The sequence shown here is derived from an EMBL/GenBank/DDBJ whole genome shotgun (WGS) entry which is preliminary data.</text>
</comment>
<dbReference type="SUPFAM" id="SSF56601">
    <property type="entry name" value="beta-lactamase/transpeptidase-like"/>
    <property type="match status" value="1"/>
</dbReference>
<dbReference type="PANTHER" id="PTHR43283:SF7">
    <property type="entry name" value="BETA-LACTAMASE-RELATED DOMAIN-CONTAINING PROTEIN"/>
    <property type="match status" value="1"/>
</dbReference>
<evidence type="ECO:0000313" key="3">
    <source>
        <dbReference type="Proteomes" id="UP000644756"/>
    </source>
</evidence>
<dbReference type="RefSeq" id="WP_188531924.1">
    <property type="nucleotide sequence ID" value="NZ_BMGR01000010.1"/>
</dbReference>